<dbReference type="EMBL" id="JAQSVD010000006">
    <property type="protein sequence ID" value="MDE1471009.1"/>
    <property type="molecule type" value="Genomic_DNA"/>
</dbReference>
<dbReference type="PANTHER" id="PTHR30244">
    <property type="entry name" value="TRANSAMINASE"/>
    <property type="match status" value="1"/>
</dbReference>
<dbReference type="GO" id="GO:0008483">
    <property type="term" value="F:transaminase activity"/>
    <property type="evidence" value="ECO:0007669"/>
    <property type="project" value="UniProtKB-KW"/>
</dbReference>
<comment type="caution">
    <text evidence="2">The sequence shown here is derived from an EMBL/GenBank/DDBJ whole genome shotgun (WGS) entry which is preliminary data.</text>
</comment>
<dbReference type="EC" id="2.6.1.92" evidence="2"/>
<comment type="similarity">
    <text evidence="1">Belongs to the DegT/DnrJ/EryC1 family.</text>
</comment>
<evidence type="ECO:0000256" key="1">
    <source>
        <dbReference type="RuleBase" id="RU004508"/>
    </source>
</evidence>
<dbReference type="InterPro" id="IPR015421">
    <property type="entry name" value="PyrdxlP-dep_Trfase_major"/>
</dbReference>
<dbReference type="RefSeq" id="WP_227207353.1">
    <property type="nucleotide sequence ID" value="NZ_JAJCLO010000007.1"/>
</dbReference>
<proteinExistence type="inferred from homology"/>
<dbReference type="PANTHER" id="PTHR30244:SF34">
    <property type="entry name" value="DTDP-4-AMINO-4,6-DIDEOXYGALACTOSE TRANSAMINASE"/>
    <property type="match status" value="1"/>
</dbReference>
<dbReference type="InterPro" id="IPR015424">
    <property type="entry name" value="PyrdxlP-dep_Trfase"/>
</dbReference>
<dbReference type="PIRSF" id="PIRSF000390">
    <property type="entry name" value="PLP_StrS"/>
    <property type="match status" value="1"/>
</dbReference>
<evidence type="ECO:0000313" key="2">
    <source>
        <dbReference type="EMBL" id="MDE1471009.1"/>
    </source>
</evidence>
<dbReference type="InterPro" id="IPR015422">
    <property type="entry name" value="PyrdxlP-dep_Trfase_small"/>
</dbReference>
<dbReference type="InterPro" id="IPR000653">
    <property type="entry name" value="DegT/StrS_aminotransferase"/>
</dbReference>
<keyword evidence="2" id="KW-0032">Aminotransferase</keyword>
<dbReference type="NCBIfam" id="TIGR03588">
    <property type="entry name" value="PseC"/>
    <property type="match status" value="1"/>
</dbReference>
<dbReference type="InterPro" id="IPR020026">
    <property type="entry name" value="PseC"/>
</dbReference>
<dbReference type="SUPFAM" id="SSF53383">
    <property type="entry name" value="PLP-dependent transferases"/>
    <property type="match status" value="1"/>
</dbReference>
<dbReference type="Gene3D" id="3.40.640.10">
    <property type="entry name" value="Type I PLP-dependent aspartate aminotransferase-like (Major domain)"/>
    <property type="match status" value="1"/>
</dbReference>
<sequence length="397" mass="44585">MKKLAINGGTPVRETPIYYGHQFIDQKDIDAVIEVLKSDYLTTGPKITELENQLCRLTEAKYAVAVSNGTAALHLACMAAGIREGDGIITTPITFAASANCALYCGARPVFADIDPETYNISPNSIEEKITEKTKAVIAVDFTGQAVELERIQGICKKHQLLLIEDGAHSLGTIYQGQAVGSIADMTTFSFHPVKTITGGEGGAVMTNDPELYQKLLSFRTHGITRDPELMENQAKEPWYYEQIALGYNYRMTDFQAALILSQLKKLPEFSKRRKEIVQQYNEAFKEIPEIIVQKEIPESDTTRHLYLIQLDLDKLTATRLEIFEALKAENICCNVHYIPVYYFPYYQKLGYHKGLCPNAEKLYEGIITIPLHYGMTDQDVKSVIVGVSKVVQYYKK</sequence>
<dbReference type="CDD" id="cd00616">
    <property type="entry name" value="AHBA_syn"/>
    <property type="match status" value="1"/>
</dbReference>
<gene>
    <name evidence="2" type="primary">pseC</name>
    <name evidence="2" type="ORF">PTZ04_12160</name>
</gene>
<protein>
    <submittedName>
        <fullName evidence="2">UDP-4-amino-4, 6-dideoxy-N-acetyl-beta-L-altrosamine transaminase</fullName>
        <ecNumber evidence="2">2.6.1.92</ecNumber>
    </submittedName>
</protein>
<organism evidence="2 3">
    <name type="scientific">Eubacterium limosum</name>
    <dbReference type="NCBI Taxonomy" id="1736"/>
    <lineage>
        <taxon>Bacteria</taxon>
        <taxon>Bacillati</taxon>
        <taxon>Bacillota</taxon>
        <taxon>Clostridia</taxon>
        <taxon>Eubacteriales</taxon>
        <taxon>Eubacteriaceae</taxon>
        <taxon>Eubacterium</taxon>
    </lineage>
</organism>
<keyword evidence="2" id="KW-0808">Transferase</keyword>
<reference evidence="2 3" key="1">
    <citation type="submission" date="2023-02" db="EMBL/GenBank/DDBJ databases">
        <title>Comparative genome analysis of Eubacterium limosum species.</title>
        <authorList>
            <person name="Bak J.E."/>
        </authorList>
    </citation>
    <scope>NUCLEOTIDE SEQUENCE [LARGE SCALE GENOMIC DNA]</scope>
    <source>
        <strain evidence="2 3">KGMB01548</strain>
    </source>
</reference>
<keyword evidence="3" id="KW-1185">Reference proteome</keyword>
<dbReference type="Pfam" id="PF01041">
    <property type="entry name" value="DegT_DnrJ_EryC1"/>
    <property type="match status" value="1"/>
</dbReference>
<keyword evidence="1" id="KW-0663">Pyridoxal phosphate</keyword>
<dbReference type="Gene3D" id="3.90.1150.10">
    <property type="entry name" value="Aspartate Aminotransferase, domain 1"/>
    <property type="match status" value="1"/>
</dbReference>
<name>A0ABT5URH9_EUBLI</name>
<accession>A0ABT5URH9</accession>
<dbReference type="Proteomes" id="UP001215087">
    <property type="component" value="Unassembled WGS sequence"/>
</dbReference>
<evidence type="ECO:0000313" key="3">
    <source>
        <dbReference type="Proteomes" id="UP001215087"/>
    </source>
</evidence>